<gene>
    <name evidence="4" type="primary">phoU</name>
    <name evidence="4" type="ORF">GETHPA_06070</name>
</gene>
<comment type="function">
    <text evidence="2">Plays a role in the regulation of phosphate uptake.</text>
</comment>
<dbReference type="NCBIfam" id="TIGR02135">
    <property type="entry name" value="phoU_full"/>
    <property type="match status" value="1"/>
</dbReference>
<comment type="subcellular location">
    <subcellularLocation>
        <location evidence="2">Cytoplasm</location>
    </subcellularLocation>
</comment>
<dbReference type="Pfam" id="PF01895">
    <property type="entry name" value="PhoU"/>
    <property type="match status" value="2"/>
</dbReference>
<name>A0ABQ5Q3Y1_9BACT</name>
<protein>
    <recommendedName>
        <fullName evidence="2">Phosphate-specific transport system accessory protein PhoU</fullName>
    </recommendedName>
</protein>
<dbReference type="Proteomes" id="UP001165089">
    <property type="component" value="Unassembled WGS sequence"/>
</dbReference>
<comment type="caution">
    <text evidence="4">The sequence shown here is derived from an EMBL/GenBank/DDBJ whole genome shotgun (WGS) entry which is preliminary data.</text>
</comment>
<dbReference type="Gene3D" id="1.20.58.220">
    <property type="entry name" value="Phosphate transport system protein phou homolog 2, domain 2"/>
    <property type="match status" value="1"/>
</dbReference>
<evidence type="ECO:0000313" key="5">
    <source>
        <dbReference type="Proteomes" id="UP001165089"/>
    </source>
</evidence>
<evidence type="ECO:0000313" key="4">
    <source>
        <dbReference type="EMBL" id="GLH69074.1"/>
    </source>
</evidence>
<keyword evidence="2" id="KW-0813">Transport</keyword>
<evidence type="ECO:0000259" key="3">
    <source>
        <dbReference type="Pfam" id="PF01895"/>
    </source>
</evidence>
<dbReference type="InterPro" id="IPR038078">
    <property type="entry name" value="PhoU-like_sf"/>
</dbReference>
<comment type="similarity">
    <text evidence="1 2">Belongs to the PhoU family.</text>
</comment>
<dbReference type="PANTHER" id="PTHR42930:SF3">
    <property type="entry name" value="PHOSPHATE-SPECIFIC TRANSPORT SYSTEM ACCESSORY PROTEIN PHOU"/>
    <property type="match status" value="1"/>
</dbReference>
<dbReference type="SUPFAM" id="SSF109755">
    <property type="entry name" value="PhoU-like"/>
    <property type="match status" value="1"/>
</dbReference>
<accession>A0ABQ5Q3Y1</accession>
<proteinExistence type="inferred from homology"/>
<dbReference type="InterPro" id="IPR028366">
    <property type="entry name" value="PhoU"/>
</dbReference>
<feature type="domain" description="PhoU" evidence="3">
    <location>
        <begin position="16"/>
        <end position="102"/>
    </location>
</feature>
<feature type="domain" description="PhoU" evidence="3">
    <location>
        <begin position="116"/>
        <end position="201"/>
    </location>
</feature>
<organism evidence="4 5">
    <name type="scientific">Geothrix rubra</name>
    <dbReference type="NCBI Taxonomy" id="2927977"/>
    <lineage>
        <taxon>Bacteria</taxon>
        <taxon>Pseudomonadati</taxon>
        <taxon>Acidobacteriota</taxon>
        <taxon>Holophagae</taxon>
        <taxon>Holophagales</taxon>
        <taxon>Holophagaceae</taxon>
        <taxon>Geothrix</taxon>
    </lineage>
</organism>
<keyword evidence="2" id="KW-0592">Phosphate transport</keyword>
<dbReference type="EMBL" id="BSDD01000001">
    <property type="protein sequence ID" value="GLH69074.1"/>
    <property type="molecule type" value="Genomic_DNA"/>
</dbReference>
<dbReference type="PIRSF" id="PIRSF003107">
    <property type="entry name" value="PhoU"/>
    <property type="match status" value="1"/>
</dbReference>
<reference evidence="4 5" key="1">
    <citation type="journal article" date="2023" name="Antonie Van Leeuwenhoek">
        <title>Mesoterricola silvestris gen. nov., sp. nov., Mesoterricola sediminis sp. nov., Geothrix oryzae sp. nov., Geothrix edaphica sp. nov., Geothrix rubra sp. nov., and Geothrix limicola sp. nov., six novel members of Acidobacteriota isolated from soils.</title>
        <authorList>
            <person name="Itoh H."/>
            <person name="Sugisawa Y."/>
            <person name="Mise K."/>
            <person name="Xu Z."/>
            <person name="Kuniyasu M."/>
            <person name="Ushijima N."/>
            <person name="Kawano K."/>
            <person name="Kobayashi E."/>
            <person name="Shiratori Y."/>
            <person name="Masuda Y."/>
            <person name="Senoo K."/>
        </authorList>
    </citation>
    <scope>NUCLEOTIDE SEQUENCE [LARGE SCALE GENOMIC DNA]</scope>
    <source>
        <strain evidence="4 5">Red803</strain>
    </source>
</reference>
<sequence length="222" mass="24947">MRHFDTELKNLRDGIMAMAGIAEDMIELTIQTLAERSSAKADRVNELDRQLDEWELKLDQLCVDLLALHSPAATDLRLIASSLKIIPELERIGDHCCNIARRAPIVNPPVLPEGRLERLGQETRGMVRRAVDAFVGHDAALARAVIQSDDSVDELYGQIYRELLRVMLADPLAIERASHLILVIKNWERIADQATNIAEEVLYILEGRSAKHPYLRGNAAEQ</sequence>
<evidence type="ECO:0000256" key="1">
    <source>
        <dbReference type="ARBA" id="ARBA00008107"/>
    </source>
</evidence>
<dbReference type="InterPro" id="IPR026022">
    <property type="entry name" value="PhoU_dom"/>
</dbReference>
<keyword evidence="2" id="KW-0963">Cytoplasm</keyword>
<keyword evidence="5" id="KW-1185">Reference proteome</keyword>
<evidence type="ECO:0000256" key="2">
    <source>
        <dbReference type="PIRNR" id="PIRNR003107"/>
    </source>
</evidence>
<comment type="subunit">
    <text evidence="2">Homodimer.</text>
</comment>
<dbReference type="PANTHER" id="PTHR42930">
    <property type="entry name" value="PHOSPHATE-SPECIFIC TRANSPORT SYSTEM ACCESSORY PROTEIN PHOU"/>
    <property type="match status" value="1"/>
</dbReference>
<dbReference type="RefSeq" id="WP_285722844.1">
    <property type="nucleotide sequence ID" value="NZ_BSDD01000001.1"/>
</dbReference>